<dbReference type="GO" id="GO:0051764">
    <property type="term" value="P:actin crosslink formation"/>
    <property type="evidence" value="ECO:0007669"/>
    <property type="project" value="TreeGrafter"/>
</dbReference>
<dbReference type="GO" id="GO:0030046">
    <property type="term" value="P:parallel actin filament bundle assembly"/>
    <property type="evidence" value="ECO:0007669"/>
    <property type="project" value="TreeGrafter"/>
</dbReference>
<dbReference type="Pfam" id="PF18060">
    <property type="entry name" value="F_actin_bund_C"/>
    <property type="match status" value="1"/>
</dbReference>
<dbReference type="PANTHER" id="PTHR37009">
    <property type="entry name" value="EF-HAND DOMAIN-CONTAINING PROTEIN"/>
    <property type="match status" value="1"/>
</dbReference>
<dbReference type="Proteomes" id="UP001190700">
    <property type="component" value="Unassembled WGS sequence"/>
</dbReference>
<name>A0AAE0EYS1_9CHLO</name>
<dbReference type="InterPro" id="IPR053356">
    <property type="entry name" value="Calcium-reg_actin-bundling"/>
</dbReference>
<dbReference type="InterPro" id="IPR040810">
    <property type="entry name" value="F_actin_bund_C"/>
</dbReference>
<sequence>MADRRESNAEAMKDAEFSAKFQALCLAPPEEQATQFLRAFVTDFVGKFEDVLLLADDFKKMLEEAGNPHHNELETDKIHQFLEMHDEALHNAELVEALKTIDITMNKKTAFIEYLMWKFDKRVPDLFVKKTDEEALRNKDLLTQLDVAIAAYKTAGLAFSEHEKKIQDLEALVEAGGVKGMKAKHELAQLKERRFTVDNKARIEAGARTKRLEKDIEKDKVNAAAEAERIKAEEEAKQQEAWAEENKRLEADKAAKDAEEAKKKEESKQRLKAKAALWEGNN</sequence>
<accession>A0AAE0EYS1</accession>
<feature type="domain" description="Calcium-regulated actin-bundling protein C-terminal" evidence="2">
    <location>
        <begin position="160"/>
        <end position="235"/>
    </location>
</feature>
<dbReference type="GO" id="GO:0030863">
    <property type="term" value="C:cortical cytoskeleton"/>
    <property type="evidence" value="ECO:0007669"/>
    <property type="project" value="TreeGrafter"/>
</dbReference>
<protein>
    <recommendedName>
        <fullName evidence="2">Calcium-regulated actin-bundling protein C-terminal domain-containing protein</fullName>
    </recommendedName>
</protein>
<feature type="region of interest" description="Disordered" evidence="1">
    <location>
        <begin position="231"/>
        <end position="282"/>
    </location>
</feature>
<gene>
    <name evidence="3" type="ORF">CYMTET_46374</name>
</gene>
<evidence type="ECO:0000313" key="3">
    <source>
        <dbReference type="EMBL" id="KAK3244000.1"/>
    </source>
</evidence>
<dbReference type="EMBL" id="LGRX02032447">
    <property type="protein sequence ID" value="KAK3244000.1"/>
    <property type="molecule type" value="Genomic_DNA"/>
</dbReference>
<dbReference type="GO" id="GO:0051015">
    <property type="term" value="F:actin filament binding"/>
    <property type="evidence" value="ECO:0007669"/>
    <property type="project" value="TreeGrafter"/>
</dbReference>
<keyword evidence="4" id="KW-1185">Reference proteome</keyword>
<dbReference type="PANTHER" id="PTHR37009:SF2">
    <property type="entry name" value="TOLA PROTEIN"/>
    <property type="match status" value="1"/>
</dbReference>
<evidence type="ECO:0000259" key="2">
    <source>
        <dbReference type="Pfam" id="PF18060"/>
    </source>
</evidence>
<evidence type="ECO:0000313" key="4">
    <source>
        <dbReference type="Proteomes" id="UP001190700"/>
    </source>
</evidence>
<reference evidence="3 4" key="1">
    <citation type="journal article" date="2015" name="Genome Biol. Evol.">
        <title>Comparative Genomics of a Bacterivorous Green Alga Reveals Evolutionary Causalities and Consequences of Phago-Mixotrophic Mode of Nutrition.</title>
        <authorList>
            <person name="Burns J.A."/>
            <person name="Paasch A."/>
            <person name="Narechania A."/>
            <person name="Kim E."/>
        </authorList>
    </citation>
    <scope>NUCLEOTIDE SEQUENCE [LARGE SCALE GENOMIC DNA]</scope>
    <source>
        <strain evidence="3 4">PLY_AMNH</strain>
    </source>
</reference>
<comment type="caution">
    <text evidence="3">The sequence shown here is derived from an EMBL/GenBank/DDBJ whole genome shotgun (WGS) entry which is preliminary data.</text>
</comment>
<organism evidence="3 4">
    <name type="scientific">Cymbomonas tetramitiformis</name>
    <dbReference type="NCBI Taxonomy" id="36881"/>
    <lineage>
        <taxon>Eukaryota</taxon>
        <taxon>Viridiplantae</taxon>
        <taxon>Chlorophyta</taxon>
        <taxon>Pyramimonadophyceae</taxon>
        <taxon>Pyramimonadales</taxon>
        <taxon>Pyramimonadaceae</taxon>
        <taxon>Cymbomonas</taxon>
    </lineage>
</organism>
<feature type="compositionally biased region" description="Basic and acidic residues" evidence="1">
    <location>
        <begin position="231"/>
        <end position="269"/>
    </location>
</feature>
<dbReference type="AlphaFoldDB" id="A0AAE0EYS1"/>
<proteinExistence type="predicted"/>
<evidence type="ECO:0000256" key="1">
    <source>
        <dbReference type="SAM" id="MobiDB-lite"/>
    </source>
</evidence>